<feature type="domain" description="G8" evidence="6">
    <location>
        <begin position="41"/>
        <end position="157"/>
    </location>
</feature>
<accession>A0A8B8C0N5</accession>
<feature type="region of interest" description="Disordered" evidence="4">
    <location>
        <begin position="1058"/>
        <end position="1093"/>
    </location>
</feature>
<evidence type="ECO:0000256" key="3">
    <source>
        <dbReference type="ARBA" id="ARBA00023180"/>
    </source>
</evidence>
<dbReference type="InterPro" id="IPR019316">
    <property type="entry name" value="G8_domain"/>
</dbReference>
<keyword evidence="5" id="KW-0732">Signal</keyword>
<dbReference type="RefSeq" id="XP_022309130.1">
    <property type="nucleotide sequence ID" value="XM_022453422.1"/>
</dbReference>
<evidence type="ECO:0000256" key="1">
    <source>
        <dbReference type="ARBA" id="ARBA00004236"/>
    </source>
</evidence>
<organism evidence="7 8">
    <name type="scientific">Crassostrea virginica</name>
    <name type="common">Eastern oyster</name>
    <dbReference type="NCBI Taxonomy" id="6565"/>
    <lineage>
        <taxon>Eukaryota</taxon>
        <taxon>Metazoa</taxon>
        <taxon>Spiralia</taxon>
        <taxon>Lophotrochozoa</taxon>
        <taxon>Mollusca</taxon>
        <taxon>Bivalvia</taxon>
        <taxon>Autobranchia</taxon>
        <taxon>Pteriomorphia</taxon>
        <taxon>Ostreida</taxon>
        <taxon>Ostreoidea</taxon>
        <taxon>Ostreidae</taxon>
        <taxon>Crassostrea</taxon>
    </lineage>
</organism>
<evidence type="ECO:0000256" key="5">
    <source>
        <dbReference type="SAM" id="SignalP"/>
    </source>
</evidence>
<feature type="signal peptide" evidence="5">
    <location>
        <begin position="1"/>
        <end position="19"/>
    </location>
</feature>
<keyword evidence="3" id="KW-0325">Glycoprotein</keyword>
<evidence type="ECO:0000313" key="7">
    <source>
        <dbReference type="Proteomes" id="UP000694844"/>
    </source>
</evidence>
<proteinExistence type="predicted"/>
<protein>
    <submittedName>
        <fullName evidence="8">Cell surface hyaluronidase-like</fullName>
    </submittedName>
</protein>
<dbReference type="Pfam" id="PF24606">
    <property type="entry name" value="CEMIP_beta-hel"/>
    <property type="match status" value="1"/>
</dbReference>
<sequence>MKGYGSVLVLLCLWSVGSAQLDSSKCPHDSTQGHKLWSASSTWLNGAPDATTDVTLDGGIYLLDTSIDVRSITINANAILVFNDDDLTVRTRYILVNGALYLGSENCKLTKNIEITLYGDKDDVSIPGFGEKFIGVTSGGILHMHGTNQKSWSKLTSTVRKLKDGELSDVYNDGAKSTKYQGIVMYVWDAATGALEQSLGVYAAGRTIITKSGVQCEADEDAKLFEQAINGVADGKIIALALRRNLIRRGNVNYAMFYEIFETFAYGKVTGTTGLRDMRLHDAWAFIMRKGDTSTAQELFMKDDKVVVERAAELYHYDNGIKFTVRSWVHTIRRGACYSRAKSALSDIADPKLSLTDDVTSWKEGDEVVLLSTDYDTRQAEVTTIKKCDDCSPNEVRINLEPMFTHFGKIVNGVDMRGEVALLSRNIKVRGAPAANSKTLGGHIKVLKGFSEAQVENVELYNMGQLDTLGNYPFHWHMCGDVQNSYIRGSSIRKSNARCVTVHATNGAVVEDNVCYQAVGHGFFLEEGGEVDTTFAGNLGAGNTKTTKLTKTDVMPSTFWITNPKTIMRNNVAAGSDYCGIWYVFPDEPIGASYGVMNTMKKDEAKRTPVKEFNNNVVHSNRKAGMFFDKRIKNNTAFQWGTMYSPLSDPLDENSAPQRAVFNKLTAYKNQEYNAWFDAANIHIKQSSFSDSLRSLAVIRSSDGPECLVTESVFLGESDNIGEPSVIRENGMVKTYPRAVPLKMANQPRQGVVFFNRDVSLENSWFGNYTSTDDYSSGALGFQRNNIRTTAHGVFTKNLLYGFNDASGGNRVFDGNSTDLGFSSHDGDDVVVIKDLDGSTTGSAGSFVVKPLPFHLTDQCKEIDNWKMAVCPHQYGQVVGNFDGKVTDQLIASRDDDPDDPIMADKHSYAPFLTILGGSYTYLLRSDRITAPKLWRLEFLGLSLSNYASIAICVPRDSTVKFFAKNLETTKWDRGVLANSYDEFKGTVSRTSYFVDPEVGVVFFNALHVREQVESDRGKCLDNVCPYVGVSVDGGDRSEVDCSERFYAKYGKTTVLPSRKKRQTSVDTDTDKFPLTQPSPPANWGAGDTSKKD</sequence>
<dbReference type="SUPFAM" id="SSF51126">
    <property type="entry name" value="Pectin lyase-like"/>
    <property type="match status" value="1"/>
</dbReference>
<dbReference type="PROSITE" id="PS51484">
    <property type="entry name" value="G8"/>
    <property type="match status" value="1"/>
</dbReference>
<keyword evidence="2" id="KW-1003">Cell membrane</keyword>
<dbReference type="Proteomes" id="UP000694844">
    <property type="component" value="Chromosome 9"/>
</dbReference>
<dbReference type="InterPro" id="IPR052252">
    <property type="entry name" value="CEMIP/CEMIP2"/>
</dbReference>
<dbReference type="PANTHER" id="PTHR15535:SF17">
    <property type="entry name" value="TRANSMEMBRANE PROTEIN"/>
    <property type="match status" value="1"/>
</dbReference>
<dbReference type="GeneID" id="111114894"/>
<evidence type="ECO:0000313" key="8">
    <source>
        <dbReference type="RefSeq" id="XP_022309130.1"/>
    </source>
</evidence>
<dbReference type="GO" id="GO:0005886">
    <property type="term" value="C:plasma membrane"/>
    <property type="evidence" value="ECO:0007669"/>
    <property type="project" value="UniProtKB-SubCell"/>
</dbReference>
<dbReference type="InterPro" id="IPR012334">
    <property type="entry name" value="Pectin_lyas_fold"/>
</dbReference>
<evidence type="ECO:0000259" key="6">
    <source>
        <dbReference type="PROSITE" id="PS51484"/>
    </source>
</evidence>
<dbReference type="Pfam" id="PF10162">
    <property type="entry name" value="G8"/>
    <property type="match status" value="1"/>
</dbReference>
<evidence type="ECO:0000256" key="2">
    <source>
        <dbReference type="ARBA" id="ARBA00022475"/>
    </source>
</evidence>
<feature type="chain" id="PRO_5034868696" evidence="5">
    <location>
        <begin position="20"/>
        <end position="1093"/>
    </location>
</feature>
<evidence type="ECO:0000256" key="4">
    <source>
        <dbReference type="SAM" id="MobiDB-lite"/>
    </source>
</evidence>
<dbReference type="KEGG" id="cvn:111114894"/>
<dbReference type="InterPro" id="IPR055401">
    <property type="entry name" value="CEMIP_beta-hel_dom"/>
</dbReference>
<dbReference type="PANTHER" id="PTHR15535">
    <property type="entry name" value="TRANSMEMBRANE PROTEIN 2-RELATED"/>
    <property type="match status" value="1"/>
</dbReference>
<keyword evidence="2" id="KW-0472">Membrane</keyword>
<reference evidence="8" key="1">
    <citation type="submission" date="2025-08" db="UniProtKB">
        <authorList>
            <consortium name="RefSeq"/>
        </authorList>
    </citation>
    <scope>IDENTIFICATION</scope>
    <source>
        <tissue evidence="8">Whole sample</tissue>
    </source>
</reference>
<dbReference type="SMART" id="SM01225">
    <property type="entry name" value="G8"/>
    <property type="match status" value="1"/>
</dbReference>
<name>A0A8B8C0N5_CRAVI</name>
<dbReference type="InterPro" id="IPR011050">
    <property type="entry name" value="Pectin_lyase_fold/virulence"/>
</dbReference>
<dbReference type="Gene3D" id="2.160.20.10">
    <property type="entry name" value="Single-stranded right-handed beta-helix, Pectin lyase-like"/>
    <property type="match status" value="1"/>
</dbReference>
<comment type="subcellular location">
    <subcellularLocation>
        <location evidence="1">Cell membrane</location>
    </subcellularLocation>
</comment>
<gene>
    <name evidence="8" type="primary">LOC111114894</name>
</gene>
<dbReference type="OrthoDB" id="120976at2759"/>
<keyword evidence="7" id="KW-1185">Reference proteome</keyword>
<dbReference type="AlphaFoldDB" id="A0A8B8C0N5"/>